<reference evidence="2 3" key="1">
    <citation type="submission" date="2016-07" db="EMBL/GenBank/DDBJ databases">
        <title>Pervasive Adenine N6-methylation of Active Genes in Fungi.</title>
        <authorList>
            <consortium name="DOE Joint Genome Institute"/>
            <person name="Mondo S.J."/>
            <person name="Dannebaum R.O."/>
            <person name="Kuo R.C."/>
            <person name="Labutti K."/>
            <person name="Haridas S."/>
            <person name="Kuo A."/>
            <person name="Salamov A."/>
            <person name="Ahrendt S.R."/>
            <person name="Lipzen A."/>
            <person name="Sullivan W."/>
            <person name="Andreopoulos W.B."/>
            <person name="Clum A."/>
            <person name="Lindquist E."/>
            <person name="Daum C."/>
            <person name="Ramamoorthy G.K."/>
            <person name="Gryganskyi A."/>
            <person name="Culley D."/>
            <person name="Magnuson J.K."/>
            <person name="James T.Y."/>
            <person name="O'Malley M.A."/>
            <person name="Stajich J.E."/>
            <person name="Spatafora J.W."/>
            <person name="Visel A."/>
            <person name="Grigoriev I.V."/>
        </authorList>
    </citation>
    <scope>NUCLEOTIDE SEQUENCE [LARGE SCALE GENOMIC DNA]</scope>
    <source>
        <strain evidence="2 3">ATCC 12442</strain>
    </source>
</reference>
<keyword evidence="1" id="KW-0472">Membrane</keyword>
<dbReference type="GeneID" id="63803293"/>
<keyword evidence="1" id="KW-0812">Transmembrane</keyword>
<feature type="transmembrane region" description="Helical" evidence="1">
    <location>
        <begin position="30"/>
        <end position="58"/>
    </location>
</feature>
<gene>
    <name evidence="2" type="ORF">DL89DRAFT_265400</name>
</gene>
<keyword evidence="3" id="KW-1185">Reference proteome</keyword>
<keyword evidence="1" id="KW-1133">Transmembrane helix</keyword>
<accession>A0A1Y1WIU3</accession>
<sequence length="78" mass="8978">MDTKEAKDAGYRVMEMLQFVWRGSRAFARAFYMVLSSILHLRILISGTSTMAMVMLTIRITVIRMQRLRLAANTVHSL</sequence>
<organism evidence="2 3">
    <name type="scientific">Linderina pennispora</name>
    <dbReference type="NCBI Taxonomy" id="61395"/>
    <lineage>
        <taxon>Eukaryota</taxon>
        <taxon>Fungi</taxon>
        <taxon>Fungi incertae sedis</taxon>
        <taxon>Zoopagomycota</taxon>
        <taxon>Kickxellomycotina</taxon>
        <taxon>Kickxellomycetes</taxon>
        <taxon>Kickxellales</taxon>
        <taxon>Kickxellaceae</taxon>
        <taxon>Linderina</taxon>
    </lineage>
</organism>
<dbReference type="EMBL" id="MCFD01000002">
    <property type="protein sequence ID" value="ORX73285.1"/>
    <property type="molecule type" value="Genomic_DNA"/>
</dbReference>
<evidence type="ECO:0000256" key="1">
    <source>
        <dbReference type="SAM" id="Phobius"/>
    </source>
</evidence>
<name>A0A1Y1WIU3_9FUNG</name>
<protein>
    <submittedName>
        <fullName evidence="2">Uncharacterized protein</fullName>
    </submittedName>
</protein>
<comment type="caution">
    <text evidence="2">The sequence shown here is derived from an EMBL/GenBank/DDBJ whole genome shotgun (WGS) entry which is preliminary data.</text>
</comment>
<dbReference type="AlphaFoldDB" id="A0A1Y1WIU3"/>
<evidence type="ECO:0000313" key="2">
    <source>
        <dbReference type="EMBL" id="ORX73285.1"/>
    </source>
</evidence>
<dbReference type="RefSeq" id="XP_040746625.1">
    <property type="nucleotide sequence ID" value="XM_040886645.1"/>
</dbReference>
<proteinExistence type="predicted"/>
<dbReference type="Proteomes" id="UP000193922">
    <property type="component" value="Unassembled WGS sequence"/>
</dbReference>
<evidence type="ECO:0000313" key="3">
    <source>
        <dbReference type="Proteomes" id="UP000193922"/>
    </source>
</evidence>